<keyword evidence="3" id="KW-1185">Reference proteome</keyword>
<organism evidence="2 3">
    <name type="scientific">Gonapodya prolifera (strain JEL478)</name>
    <name type="common">Monoblepharis prolifera</name>
    <dbReference type="NCBI Taxonomy" id="1344416"/>
    <lineage>
        <taxon>Eukaryota</taxon>
        <taxon>Fungi</taxon>
        <taxon>Fungi incertae sedis</taxon>
        <taxon>Chytridiomycota</taxon>
        <taxon>Chytridiomycota incertae sedis</taxon>
        <taxon>Monoblepharidomycetes</taxon>
        <taxon>Monoblepharidales</taxon>
        <taxon>Gonapodyaceae</taxon>
        <taxon>Gonapodya</taxon>
    </lineage>
</organism>
<sequence length="139" mass="14440">MNPAPVQPAPIQPQPQPVQPAPVPPQAPQPTPPPVQAPQPSAQPVSVRPSAHSFTKTTQPHVTPPTTMPARKSTATRIVNQGKAAMQTAAMTQPTTSSHTAPTATFSSHGQARCPFCGKVGWENGGTTPQGSTCRIVCD</sequence>
<gene>
    <name evidence="2" type="ORF">M427DRAFT_32695</name>
</gene>
<reference evidence="2 3" key="1">
    <citation type="journal article" date="2015" name="Genome Biol. Evol.">
        <title>Phylogenomic analyses indicate that early fungi evolved digesting cell walls of algal ancestors of land plants.</title>
        <authorList>
            <person name="Chang Y."/>
            <person name="Wang S."/>
            <person name="Sekimoto S."/>
            <person name="Aerts A.L."/>
            <person name="Choi C."/>
            <person name="Clum A."/>
            <person name="LaButti K.M."/>
            <person name="Lindquist E.A."/>
            <person name="Yee Ngan C."/>
            <person name="Ohm R.A."/>
            <person name="Salamov A.A."/>
            <person name="Grigoriev I.V."/>
            <person name="Spatafora J.W."/>
            <person name="Berbee M.L."/>
        </authorList>
    </citation>
    <scope>NUCLEOTIDE SEQUENCE [LARGE SCALE GENOMIC DNA]</scope>
    <source>
        <strain evidence="2 3">JEL478</strain>
    </source>
</reference>
<dbReference type="AlphaFoldDB" id="A0A139ADS7"/>
<accession>A0A139ADS7</accession>
<dbReference type="EMBL" id="KQ965765">
    <property type="protein sequence ID" value="KXS14972.1"/>
    <property type="molecule type" value="Genomic_DNA"/>
</dbReference>
<name>A0A139ADS7_GONPJ</name>
<feature type="region of interest" description="Disordered" evidence="1">
    <location>
        <begin position="1"/>
        <end position="110"/>
    </location>
</feature>
<feature type="compositionally biased region" description="Polar residues" evidence="1">
    <location>
        <begin position="52"/>
        <end position="61"/>
    </location>
</feature>
<dbReference type="Proteomes" id="UP000070544">
    <property type="component" value="Unassembled WGS sequence"/>
</dbReference>
<feature type="compositionally biased region" description="Pro residues" evidence="1">
    <location>
        <begin position="1"/>
        <end position="37"/>
    </location>
</feature>
<feature type="compositionally biased region" description="Low complexity" evidence="1">
    <location>
        <begin position="38"/>
        <end position="47"/>
    </location>
</feature>
<evidence type="ECO:0000313" key="2">
    <source>
        <dbReference type="EMBL" id="KXS14972.1"/>
    </source>
</evidence>
<evidence type="ECO:0000313" key="3">
    <source>
        <dbReference type="Proteomes" id="UP000070544"/>
    </source>
</evidence>
<protein>
    <submittedName>
        <fullName evidence="2">Uncharacterized protein</fullName>
    </submittedName>
</protein>
<feature type="compositionally biased region" description="Low complexity" evidence="1">
    <location>
        <begin position="84"/>
        <end position="109"/>
    </location>
</feature>
<evidence type="ECO:0000256" key="1">
    <source>
        <dbReference type="SAM" id="MobiDB-lite"/>
    </source>
</evidence>
<dbReference type="PRINTS" id="PR01217">
    <property type="entry name" value="PRICHEXTENSN"/>
</dbReference>
<proteinExistence type="predicted"/>